<dbReference type="GO" id="GO:0045087">
    <property type="term" value="P:innate immune response"/>
    <property type="evidence" value="ECO:0007669"/>
    <property type="project" value="UniProtKB-KW"/>
</dbReference>
<keyword evidence="4" id="KW-0677">Repeat</keyword>
<dbReference type="InterPro" id="IPR041075">
    <property type="entry name" value="NOD1/2_WH"/>
</dbReference>
<evidence type="ECO:0000256" key="1">
    <source>
        <dbReference type="ARBA" id="ARBA00004110"/>
    </source>
</evidence>
<keyword evidence="11" id="KW-1185">Reference proteome</keyword>
<keyword evidence="6" id="KW-0067">ATP-binding</keyword>
<dbReference type="InterPro" id="IPR001611">
    <property type="entry name" value="Leu-rich_rpt"/>
</dbReference>
<dbReference type="AlphaFoldDB" id="A0A6J0J5K4"/>
<evidence type="ECO:0000313" key="11">
    <source>
        <dbReference type="Proteomes" id="UP000504624"/>
    </source>
</evidence>
<evidence type="ECO:0000256" key="9">
    <source>
        <dbReference type="ARBA" id="ARBA00023233"/>
    </source>
</evidence>
<dbReference type="SMART" id="SM00368">
    <property type="entry name" value="LRR_RI"/>
    <property type="match status" value="6"/>
</dbReference>
<feature type="domain" description="NACHT" evidence="10">
    <location>
        <begin position="97"/>
        <end position="299"/>
    </location>
</feature>
<keyword evidence="5" id="KW-0547">Nucleotide-binding</keyword>
<evidence type="ECO:0000256" key="6">
    <source>
        <dbReference type="ARBA" id="ARBA00022840"/>
    </source>
</evidence>
<dbReference type="Pfam" id="PF17779">
    <property type="entry name" value="WHD_NOD2"/>
    <property type="match status" value="1"/>
</dbReference>
<accession>A0A6J0J5K4</accession>
<keyword evidence="7" id="KW-0832">Ubl conjugation</keyword>
<dbReference type="RefSeq" id="XP_017693504.1">
    <property type="nucleotide sequence ID" value="XM_017838015.1"/>
</dbReference>
<dbReference type="Pfam" id="PF17776">
    <property type="entry name" value="NLRC4_HD2"/>
    <property type="match status" value="1"/>
</dbReference>
<dbReference type="GO" id="GO:0006954">
    <property type="term" value="P:inflammatory response"/>
    <property type="evidence" value="ECO:0007669"/>
    <property type="project" value="UniProtKB-KW"/>
</dbReference>
<dbReference type="GO" id="GO:0005524">
    <property type="term" value="F:ATP binding"/>
    <property type="evidence" value="ECO:0007669"/>
    <property type="project" value="UniProtKB-KW"/>
</dbReference>
<organism evidence="11 12">
    <name type="scientific">Lepidothrix coronata</name>
    <name type="common">blue-crowned manakin</name>
    <dbReference type="NCBI Taxonomy" id="321398"/>
    <lineage>
        <taxon>Eukaryota</taxon>
        <taxon>Metazoa</taxon>
        <taxon>Chordata</taxon>
        <taxon>Craniata</taxon>
        <taxon>Vertebrata</taxon>
        <taxon>Euteleostomi</taxon>
        <taxon>Archelosauria</taxon>
        <taxon>Archosauria</taxon>
        <taxon>Dinosauria</taxon>
        <taxon>Saurischia</taxon>
        <taxon>Theropoda</taxon>
        <taxon>Coelurosauria</taxon>
        <taxon>Aves</taxon>
        <taxon>Neognathae</taxon>
        <taxon>Neoaves</taxon>
        <taxon>Telluraves</taxon>
        <taxon>Australaves</taxon>
        <taxon>Passeriformes</taxon>
        <taxon>Pipridae</taxon>
        <taxon>Lepidothrix</taxon>
    </lineage>
</organism>
<evidence type="ECO:0000313" key="12">
    <source>
        <dbReference type="RefSeq" id="XP_017693504.1"/>
    </source>
</evidence>
<gene>
    <name evidence="12" type="primary">NLRP3</name>
</gene>
<dbReference type="Pfam" id="PF05729">
    <property type="entry name" value="NACHT"/>
    <property type="match status" value="1"/>
</dbReference>
<dbReference type="GO" id="GO:0005829">
    <property type="term" value="C:cytosol"/>
    <property type="evidence" value="ECO:0007669"/>
    <property type="project" value="UniProtKB-SubCell"/>
</dbReference>
<dbReference type="CTD" id="114548"/>
<keyword evidence="8" id="KW-0395">Inflammatory response</keyword>
<dbReference type="InterPro" id="IPR027417">
    <property type="entry name" value="P-loop_NTPase"/>
</dbReference>
<dbReference type="Gene3D" id="3.40.50.300">
    <property type="entry name" value="P-loop containing nucleotide triphosphate hydrolases"/>
    <property type="match status" value="1"/>
</dbReference>
<proteinExistence type="inferred from homology"/>
<dbReference type="Pfam" id="PF13516">
    <property type="entry name" value="LRR_6"/>
    <property type="match status" value="2"/>
</dbReference>
<dbReference type="InterPro" id="IPR007111">
    <property type="entry name" value="NACHT_NTPase"/>
</dbReference>
<dbReference type="PANTHER" id="PTHR45690:SF19">
    <property type="entry name" value="NACHT, LRR AND PYD DOMAINS-CONTAINING PROTEIN 3"/>
    <property type="match status" value="1"/>
</dbReference>
<dbReference type="GeneID" id="108508873"/>
<dbReference type="PROSITE" id="PS50837">
    <property type="entry name" value="NACHT"/>
    <property type="match status" value="1"/>
</dbReference>
<evidence type="ECO:0000256" key="3">
    <source>
        <dbReference type="ARBA" id="ARBA00022490"/>
    </source>
</evidence>
<protein>
    <submittedName>
        <fullName evidence="12">NACHT, LRR and PYD domains-containing protein 3</fullName>
    </submittedName>
</protein>
<name>A0A6J0J5K4_9PASS</name>
<comment type="similarity">
    <text evidence="2">Belongs to the NLRP family.</text>
</comment>
<evidence type="ECO:0000256" key="2">
    <source>
        <dbReference type="ARBA" id="ARBA00008665"/>
    </source>
</evidence>
<dbReference type="InterPro" id="IPR050637">
    <property type="entry name" value="NLRP_innate_immun_reg"/>
</dbReference>
<dbReference type="SUPFAM" id="SSF52540">
    <property type="entry name" value="P-loop containing nucleoside triphosphate hydrolases"/>
    <property type="match status" value="1"/>
</dbReference>
<dbReference type="OrthoDB" id="120976at2759"/>
<reference evidence="12" key="1">
    <citation type="submission" date="2025-08" db="UniProtKB">
        <authorList>
            <consortium name="RefSeq"/>
        </authorList>
    </citation>
    <scope>IDENTIFICATION</scope>
</reference>
<keyword evidence="9" id="KW-1271">Inflammasome</keyword>
<dbReference type="Proteomes" id="UP000504624">
    <property type="component" value="Unplaced"/>
</dbReference>
<keyword evidence="3" id="KW-0963">Cytoplasm</keyword>
<dbReference type="InterPro" id="IPR041267">
    <property type="entry name" value="NLRP_HD2"/>
</dbReference>
<evidence type="ECO:0000256" key="8">
    <source>
        <dbReference type="ARBA" id="ARBA00023198"/>
    </source>
</evidence>
<comment type="subcellular location">
    <subcellularLocation>
        <location evidence="1">Inflammasome</location>
    </subcellularLocation>
</comment>
<dbReference type="SUPFAM" id="SSF52047">
    <property type="entry name" value="RNI-like"/>
    <property type="match status" value="1"/>
</dbReference>
<sequence>MKDVSHSGVTCCSSQEYKRNYREHMVREFLRDGAGASSPGENPSIRSHYTALTIAREPGSGHGAERGAVGCASTSNGPATVTAQTLFRPDEDGQTPRVVVLVGAPGMGKTTTVRKVMVEWGEGTLHEQFDCVFCIDCKGIALPKEASVADLVSQCCPHQRVPAGGILDDQKILFVFDGFEALGFSLVQPEAELSFDPREVKPLETTLMSLLKGTVLPEASLLITTRPTALQSLGQCLEGEYYAEILGFSAAMREEYFHRYFENANKADMAFRFARGNEILYSLCVIPVMSWAVCTILEQELCRKKNLLECSKATTRMTMSYLSQLLKHRDRDNPQVLQRFLLRLCSLAADGIWKHKVLFEEKEIRDRGLGQPDLLPLFLNEKISKEGGDHGKVYGFTHLHLQEFFAAMFYVLEDDEETVSDLGGLEKDVSKLLESYSESRKDLNVTVQFLFGLVSQKSMEYVDKTIGCRISPQAREDLLKWLQGRHRSISHPSQALKISELDTFHFLFEMNEKSFAQSALGHFSELDLQDMKLTLYDQVALSFCIQQWAGLGCVTLRGCSFHQQDPRVELDALVPCSGASGAGGRPGATAELRQEELHCPIHLLCRALRHPGSALRVLRLQWCRLSESCCAELAALLAEHPSLAQLELGDGALGDRGVRLLCQGLRRPGCRLRVLRLRYSRLTSSCCEDLAAVLGTSPWLEELDLSFSEGLRDAGVQLLCQGLQHRACPLQTLRLGSCRLTGACCPALAAQLLEGPHLTCLDLSDNDLGADGILHLCQQLRHPACPLRTLGLSTDGLSQDVLQELAALQALKPDLKIRNLLEHDVPEVGAMARLPCHRGVQPGGRKAIPSFRRAPIL</sequence>
<evidence type="ECO:0000259" key="10">
    <source>
        <dbReference type="PROSITE" id="PS50837"/>
    </source>
</evidence>
<dbReference type="InterPro" id="IPR032675">
    <property type="entry name" value="LRR_dom_sf"/>
</dbReference>
<evidence type="ECO:0000256" key="5">
    <source>
        <dbReference type="ARBA" id="ARBA00022741"/>
    </source>
</evidence>
<evidence type="ECO:0000256" key="7">
    <source>
        <dbReference type="ARBA" id="ARBA00022843"/>
    </source>
</evidence>
<evidence type="ECO:0000256" key="4">
    <source>
        <dbReference type="ARBA" id="ARBA00022737"/>
    </source>
</evidence>
<dbReference type="PANTHER" id="PTHR45690">
    <property type="entry name" value="NACHT, LRR AND PYD DOMAINS-CONTAINING PROTEIN 12"/>
    <property type="match status" value="1"/>
</dbReference>
<dbReference type="Gene3D" id="3.80.10.10">
    <property type="entry name" value="Ribonuclease Inhibitor"/>
    <property type="match status" value="1"/>
</dbReference>